<feature type="coiled-coil region" evidence="1">
    <location>
        <begin position="93"/>
        <end position="120"/>
    </location>
</feature>
<dbReference type="AlphaFoldDB" id="A0A0C9WVY2"/>
<evidence type="ECO:0000256" key="1">
    <source>
        <dbReference type="SAM" id="Coils"/>
    </source>
</evidence>
<dbReference type="HOGENOM" id="CLU_1315582_0_0_1"/>
<reference evidence="3 4" key="1">
    <citation type="submission" date="2014-04" db="EMBL/GenBank/DDBJ databases">
        <authorList>
            <consortium name="DOE Joint Genome Institute"/>
            <person name="Kuo A."/>
            <person name="Kohler A."/>
            <person name="Nagy L.G."/>
            <person name="Floudas D."/>
            <person name="Copeland A."/>
            <person name="Barry K.W."/>
            <person name="Cichocki N."/>
            <person name="Veneault-Fourrey C."/>
            <person name="LaButti K."/>
            <person name="Lindquist E.A."/>
            <person name="Lipzen A."/>
            <person name="Lundell T."/>
            <person name="Morin E."/>
            <person name="Murat C."/>
            <person name="Sun H."/>
            <person name="Tunlid A."/>
            <person name="Henrissat B."/>
            <person name="Grigoriev I.V."/>
            <person name="Hibbett D.S."/>
            <person name="Martin F."/>
            <person name="Nordberg H.P."/>
            <person name="Cantor M.N."/>
            <person name="Hua S.X."/>
        </authorList>
    </citation>
    <scope>NUCLEOTIDE SEQUENCE [LARGE SCALE GENOMIC DNA]</scope>
    <source>
        <strain evidence="3 4">LaAM-08-1</strain>
    </source>
</reference>
<feature type="signal peptide" evidence="2">
    <location>
        <begin position="1"/>
        <end position="20"/>
    </location>
</feature>
<keyword evidence="4" id="KW-1185">Reference proteome</keyword>
<evidence type="ECO:0000313" key="4">
    <source>
        <dbReference type="Proteomes" id="UP000054477"/>
    </source>
</evidence>
<gene>
    <name evidence="3" type="ORF">K443DRAFT_94669</name>
</gene>
<name>A0A0C9WVY2_9AGAR</name>
<dbReference type="OrthoDB" id="2803048at2759"/>
<sequence length="256" mass="29941">MVKFIVPAAILIAAPLIAFATEQQFTRELGEVDVYTRDNFEDTVDFAARDLESSEYEIAERGLPFGAISGIAHFPSRRSSKGLSSAVKIGTKVNNANNRYQNVQSSYQNLKNTFQSIRNKVSGGRGRRDLEGLYERDFDEELELVERDLPQDALEFVERDFDEDLLEREFDEELLEREVDEDILERDVEEDILVRELYENLMEREVDEDILEREFDEDLMVRDDEDAILERDFDEELMERGFDDLEEREVDINELD</sequence>
<evidence type="ECO:0000256" key="2">
    <source>
        <dbReference type="SAM" id="SignalP"/>
    </source>
</evidence>
<protein>
    <submittedName>
        <fullName evidence="3">Uncharacterized protein</fullName>
    </submittedName>
</protein>
<reference evidence="4" key="2">
    <citation type="submission" date="2015-01" db="EMBL/GenBank/DDBJ databases">
        <title>Evolutionary Origins and Diversification of the Mycorrhizal Mutualists.</title>
        <authorList>
            <consortium name="DOE Joint Genome Institute"/>
            <consortium name="Mycorrhizal Genomics Consortium"/>
            <person name="Kohler A."/>
            <person name="Kuo A."/>
            <person name="Nagy L.G."/>
            <person name="Floudas D."/>
            <person name="Copeland A."/>
            <person name="Barry K.W."/>
            <person name="Cichocki N."/>
            <person name="Veneault-Fourrey C."/>
            <person name="LaButti K."/>
            <person name="Lindquist E.A."/>
            <person name="Lipzen A."/>
            <person name="Lundell T."/>
            <person name="Morin E."/>
            <person name="Murat C."/>
            <person name="Riley R."/>
            <person name="Ohm R."/>
            <person name="Sun H."/>
            <person name="Tunlid A."/>
            <person name="Henrissat B."/>
            <person name="Grigoriev I.V."/>
            <person name="Hibbett D.S."/>
            <person name="Martin F."/>
        </authorList>
    </citation>
    <scope>NUCLEOTIDE SEQUENCE [LARGE SCALE GENOMIC DNA]</scope>
    <source>
        <strain evidence="4">LaAM-08-1</strain>
    </source>
</reference>
<keyword evidence="2" id="KW-0732">Signal</keyword>
<dbReference type="Proteomes" id="UP000054477">
    <property type="component" value="Unassembled WGS sequence"/>
</dbReference>
<evidence type="ECO:0000313" key="3">
    <source>
        <dbReference type="EMBL" id="KIK03750.1"/>
    </source>
</evidence>
<accession>A0A0C9WVY2</accession>
<keyword evidence="1" id="KW-0175">Coiled coil</keyword>
<dbReference type="STRING" id="1095629.A0A0C9WVY2"/>
<organism evidence="3 4">
    <name type="scientific">Laccaria amethystina LaAM-08-1</name>
    <dbReference type="NCBI Taxonomy" id="1095629"/>
    <lineage>
        <taxon>Eukaryota</taxon>
        <taxon>Fungi</taxon>
        <taxon>Dikarya</taxon>
        <taxon>Basidiomycota</taxon>
        <taxon>Agaricomycotina</taxon>
        <taxon>Agaricomycetes</taxon>
        <taxon>Agaricomycetidae</taxon>
        <taxon>Agaricales</taxon>
        <taxon>Agaricineae</taxon>
        <taxon>Hydnangiaceae</taxon>
        <taxon>Laccaria</taxon>
    </lineage>
</organism>
<dbReference type="EMBL" id="KN838577">
    <property type="protein sequence ID" value="KIK03750.1"/>
    <property type="molecule type" value="Genomic_DNA"/>
</dbReference>
<proteinExistence type="predicted"/>
<feature type="chain" id="PRO_5002222540" evidence="2">
    <location>
        <begin position="21"/>
        <end position="256"/>
    </location>
</feature>